<dbReference type="OrthoDB" id="21573at2759"/>
<dbReference type="PANTHER" id="PTHR10938:SF4">
    <property type="entry name" value="TRANSLATION INITIATION FACTOR IF3-1, MITOCHONDRIAL"/>
    <property type="match status" value="1"/>
</dbReference>
<evidence type="ECO:0000313" key="3">
    <source>
        <dbReference type="Proteomes" id="UP000327013"/>
    </source>
</evidence>
<protein>
    <recommendedName>
        <fullName evidence="4">Translation initiation factor 3 N-terminal domain-containing protein</fullName>
    </recommendedName>
</protein>
<dbReference type="EMBL" id="VIBQ01000034">
    <property type="protein sequence ID" value="KAB8428880.1"/>
    <property type="molecule type" value="Genomic_DNA"/>
</dbReference>
<dbReference type="AlphaFoldDB" id="A0A5N6L0A4"/>
<feature type="compositionally biased region" description="Polar residues" evidence="1">
    <location>
        <begin position="169"/>
        <end position="179"/>
    </location>
</feature>
<dbReference type="PANTHER" id="PTHR10938">
    <property type="entry name" value="TRANSLATION INITIATION FACTOR IF-3"/>
    <property type="match status" value="1"/>
</dbReference>
<dbReference type="GO" id="GO:0032790">
    <property type="term" value="P:ribosome disassembly"/>
    <property type="evidence" value="ECO:0007669"/>
    <property type="project" value="TreeGrafter"/>
</dbReference>
<dbReference type="InterPro" id="IPR001288">
    <property type="entry name" value="Translation_initiation_fac_3"/>
</dbReference>
<organism evidence="2 3">
    <name type="scientific">Carpinus fangiana</name>
    <dbReference type="NCBI Taxonomy" id="176857"/>
    <lineage>
        <taxon>Eukaryota</taxon>
        <taxon>Viridiplantae</taxon>
        <taxon>Streptophyta</taxon>
        <taxon>Embryophyta</taxon>
        <taxon>Tracheophyta</taxon>
        <taxon>Spermatophyta</taxon>
        <taxon>Magnoliopsida</taxon>
        <taxon>eudicotyledons</taxon>
        <taxon>Gunneridae</taxon>
        <taxon>Pentapetalae</taxon>
        <taxon>rosids</taxon>
        <taxon>fabids</taxon>
        <taxon>Fagales</taxon>
        <taxon>Betulaceae</taxon>
        <taxon>Carpinus</taxon>
    </lineage>
</organism>
<sequence length="577" mass="63051">MKADQVIRLMERGYRVKCRAMGKEGQDLGGLLNRLSAMIEELAIVESGPAVRETEAHVIVRHVKFGTSKKGGGKKLKVTAPAVADSVGPLEQLSSVESGLEAEEEILSDEDDLPISSSMEITDKTLEKKKNAWSVVDSSDDFEKVFHVDDAVNGVASRFTDKQLKPAQETASPSTNVNVSDFLRPSPLPNFTRANQAPSSPQGPSFGTENRHKRTEPRNQFSSRLEHQFPNQRLPPVDMNFSPSVAEGRQVGTDASASKNLRVPPNQFSSRLESQFPNQRQPPVDMNFSPSVAEGRQVGTDASASRNLRVPPNQFPSRLEPQFPNQRRQPPVDMVFSPSVAEGRQVGTDAFASRNLRVPPSNMPKREPSPPGAPSATSPGYGIFSSPNASGRRVAAEVHRQNEGNPHDSPRNPGATGDSQRSDLDKGGPKAWGIFSRDSSNVVPKKEGALNGGNETGKSGDKDCSCSLKHRSDERDDNVECHLEHSRSGDYLRDCDQNRERFISSTLVTGENVSVRVRRTGRERGHVKMGVDQKGIRVTMTKERGVMTGILEKEKGIGSCRNGTKRAVGCMSFMVSY</sequence>
<keyword evidence="3" id="KW-1185">Reference proteome</keyword>
<proteinExistence type="predicted"/>
<name>A0A5N6L0A4_9ROSI</name>
<accession>A0A5N6L0A4</accession>
<evidence type="ECO:0000256" key="1">
    <source>
        <dbReference type="SAM" id="MobiDB-lite"/>
    </source>
</evidence>
<feature type="compositionally biased region" description="Polar residues" evidence="1">
    <location>
        <begin position="266"/>
        <end position="281"/>
    </location>
</feature>
<feature type="compositionally biased region" description="Basic and acidic residues" evidence="1">
    <location>
        <begin position="394"/>
        <end position="410"/>
    </location>
</feature>
<gene>
    <name evidence="2" type="ORF">FH972_024993</name>
</gene>
<dbReference type="Proteomes" id="UP000327013">
    <property type="component" value="Unassembled WGS sequence"/>
</dbReference>
<feature type="region of interest" description="Disordered" evidence="1">
    <location>
        <begin position="345"/>
        <end position="464"/>
    </location>
</feature>
<comment type="caution">
    <text evidence="2">The sequence shown here is derived from an EMBL/GenBank/DDBJ whole genome shotgun (WGS) entry which is preliminary data.</text>
</comment>
<dbReference type="GO" id="GO:0003743">
    <property type="term" value="F:translation initiation factor activity"/>
    <property type="evidence" value="ECO:0007669"/>
    <property type="project" value="InterPro"/>
</dbReference>
<evidence type="ECO:0008006" key="4">
    <source>
        <dbReference type="Google" id="ProtNLM"/>
    </source>
</evidence>
<evidence type="ECO:0000313" key="2">
    <source>
        <dbReference type="EMBL" id="KAB8428880.1"/>
    </source>
</evidence>
<dbReference type="GO" id="GO:0043022">
    <property type="term" value="F:ribosome binding"/>
    <property type="evidence" value="ECO:0007669"/>
    <property type="project" value="TreeGrafter"/>
</dbReference>
<reference evidence="2 3" key="1">
    <citation type="submission" date="2019-06" db="EMBL/GenBank/DDBJ databases">
        <title>A chromosomal-level reference genome of Carpinus fangiana (Coryloideae, Betulaceae).</title>
        <authorList>
            <person name="Yang X."/>
            <person name="Wang Z."/>
            <person name="Zhang L."/>
            <person name="Hao G."/>
            <person name="Liu J."/>
            <person name="Yang Y."/>
        </authorList>
    </citation>
    <scope>NUCLEOTIDE SEQUENCE [LARGE SCALE GENOMIC DNA]</scope>
    <source>
        <strain evidence="2">Cfa_2016G</strain>
        <tissue evidence="2">Leaf</tissue>
    </source>
</reference>
<feature type="region of interest" description="Disordered" evidence="1">
    <location>
        <begin position="163"/>
        <end position="333"/>
    </location>
</feature>
<feature type="compositionally biased region" description="Polar residues" evidence="1">
    <location>
        <begin position="192"/>
        <end position="208"/>
    </location>
</feature>